<dbReference type="EMBL" id="JACEIK010000010">
    <property type="protein sequence ID" value="MCD7446298.1"/>
    <property type="molecule type" value="Genomic_DNA"/>
</dbReference>
<dbReference type="Proteomes" id="UP000823775">
    <property type="component" value="Unassembled WGS sequence"/>
</dbReference>
<evidence type="ECO:0000256" key="1">
    <source>
        <dbReference type="SAM" id="MobiDB-lite"/>
    </source>
</evidence>
<name>A0ABS8RHH5_DATST</name>
<proteinExistence type="predicted"/>
<sequence>RTLRSFTEMKRGERGEEATDLYGGGWRAGREEKRSGWRRFGFCSPENKMSEKRGRGFMEEEEERVERRQGAGLVEDRREKRAEAVRRQREGKIGSRWASGGARRSGSEEEEWRCGSPERRKTEIRVCFAGVEEKEKREGGGLFCERETMSLFRVRGEDDII</sequence>
<evidence type="ECO:0000313" key="2">
    <source>
        <dbReference type="EMBL" id="MCD7446298.1"/>
    </source>
</evidence>
<reference evidence="2 3" key="1">
    <citation type="journal article" date="2021" name="BMC Genomics">
        <title>Datura genome reveals duplications of psychoactive alkaloid biosynthetic genes and high mutation rate following tissue culture.</title>
        <authorList>
            <person name="Rajewski A."/>
            <person name="Carter-House D."/>
            <person name="Stajich J."/>
            <person name="Litt A."/>
        </authorList>
    </citation>
    <scope>NUCLEOTIDE SEQUENCE [LARGE SCALE GENOMIC DNA]</scope>
    <source>
        <strain evidence="2">AR-01</strain>
    </source>
</reference>
<feature type="region of interest" description="Disordered" evidence="1">
    <location>
        <begin position="85"/>
        <end position="115"/>
    </location>
</feature>
<organism evidence="2 3">
    <name type="scientific">Datura stramonium</name>
    <name type="common">Jimsonweed</name>
    <name type="synonym">Common thornapple</name>
    <dbReference type="NCBI Taxonomy" id="4076"/>
    <lineage>
        <taxon>Eukaryota</taxon>
        <taxon>Viridiplantae</taxon>
        <taxon>Streptophyta</taxon>
        <taxon>Embryophyta</taxon>
        <taxon>Tracheophyta</taxon>
        <taxon>Spermatophyta</taxon>
        <taxon>Magnoliopsida</taxon>
        <taxon>eudicotyledons</taxon>
        <taxon>Gunneridae</taxon>
        <taxon>Pentapetalae</taxon>
        <taxon>asterids</taxon>
        <taxon>lamiids</taxon>
        <taxon>Solanales</taxon>
        <taxon>Solanaceae</taxon>
        <taxon>Solanoideae</taxon>
        <taxon>Datureae</taxon>
        <taxon>Datura</taxon>
    </lineage>
</organism>
<keyword evidence="3" id="KW-1185">Reference proteome</keyword>
<comment type="caution">
    <text evidence="2">The sequence shown here is derived from an EMBL/GenBank/DDBJ whole genome shotgun (WGS) entry which is preliminary data.</text>
</comment>
<feature type="non-terminal residue" evidence="2">
    <location>
        <position position="1"/>
    </location>
</feature>
<feature type="region of interest" description="Disordered" evidence="1">
    <location>
        <begin position="48"/>
        <end position="70"/>
    </location>
</feature>
<feature type="compositionally biased region" description="Low complexity" evidence="1">
    <location>
        <begin position="94"/>
        <end position="104"/>
    </location>
</feature>
<evidence type="ECO:0000313" key="3">
    <source>
        <dbReference type="Proteomes" id="UP000823775"/>
    </source>
</evidence>
<accession>A0ABS8RHH5</accession>
<protein>
    <submittedName>
        <fullName evidence="2">Uncharacterized protein</fullName>
    </submittedName>
</protein>
<gene>
    <name evidence="2" type="ORF">HAX54_000108</name>
</gene>